<proteinExistence type="predicted"/>
<organism evidence="2">
    <name type="scientific">marine sediment metagenome</name>
    <dbReference type="NCBI Taxonomy" id="412755"/>
    <lineage>
        <taxon>unclassified sequences</taxon>
        <taxon>metagenomes</taxon>
        <taxon>ecological metagenomes</taxon>
    </lineage>
</organism>
<name>X1FX05_9ZZZZ</name>
<dbReference type="EMBL" id="BARU01003593">
    <property type="protein sequence ID" value="GAH25313.1"/>
    <property type="molecule type" value="Genomic_DNA"/>
</dbReference>
<feature type="compositionally biased region" description="Basic and acidic residues" evidence="1">
    <location>
        <begin position="33"/>
        <end position="42"/>
    </location>
</feature>
<sequence length="42" mass="5062">MLEEEQKVGKTLLWGKLKRGGHRNKSSLRNRNKKYEKEHLKL</sequence>
<evidence type="ECO:0000313" key="2">
    <source>
        <dbReference type="EMBL" id="GAH25313.1"/>
    </source>
</evidence>
<protein>
    <submittedName>
        <fullName evidence="2">Uncharacterized protein</fullName>
    </submittedName>
</protein>
<feature type="region of interest" description="Disordered" evidence="1">
    <location>
        <begin position="14"/>
        <end position="42"/>
    </location>
</feature>
<dbReference type="AlphaFoldDB" id="X1FX05"/>
<dbReference type="EMBL" id="BARV01028288">
    <property type="protein sequence ID" value="GAI45911.1"/>
    <property type="molecule type" value="Genomic_DNA"/>
</dbReference>
<accession>X1FX05</accession>
<gene>
    <name evidence="2" type="ORF">S03H2_07687</name>
    <name evidence="3" type="ORF">S06H3_45330</name>
</gene>
<evidence type="ECO:0000313" key="3">
    <source>
        <dbReference type="EMBL" id="GAI45911.1"/>
    </source>
</evidence>
<evidence type="ECO:0000256" key="1">
    <source>
        <dbReference type="SAM" id="MobiDB-lite"/>
    </source>
</evidence>
<comment type="caution">
    <text evidence="2">The sequence shown here is derived from an EMBL/GenBank/DDBJ whole genome shotgun (WGS) entry which is preliminary data.</text>
</comment>
<reference evidence="2" key="1">
    <citation type="journal article" date="2014" name="Front. Microbiol.">
        <title>High frequency of phylogenetically diverse reductive dehalogenase-homologous genes in deep subseafloor sedimentary metagenomes.</title>
        <authorList>
            <person name="Kawai M."/>
            <person name="Futagami T."/>
            <person name="Toyoda A."/>
            <person name="Takaki Y."/>
            <person name="Nishi S."/>
            <person name="Hori S."/>
            <person name="Arai W."/>
            <person name="Tsubouchi T."/>
            <person name="Morono Y."/>
            <person name="Uchiyama I."/>
            <person name="Ito T."/>
            <person name="Fujiyama A."/>
            <person name="Inagaki F."/>
            <person name="Takami H."/>
        </authorList>
    </citation>
    <scope>NUCLEOTIDE SEQUENCE</scope>
    <source>
        <strain evidence="2">Expedition CK06-06</strain>
    </source>
</reference>
<feature type="compositionally biased region" description="Basic residues" evidence="1">
    <location>
        <begin position="16"/>
        <end position="32"/>
    </location>
</feature>